<keyword evidence="5 6" id="KW-0472">Membrane</keyword>
<organism evidence="8 9">
    <name type="scientific">Paraburkholderia terrae</name>
    <dbReference type="NCBI Taxonomy" id="311230"/>
    <lineage>
        <taxon>Bacteria</taxon>
        <taxon>Pseudomonadati</taxon>
        <taxon>Pseudomonadota</taxon>
        <taxon>Betaproteobacteria</taxon>
        <taxon>Burkholderiales</taxon>
        <taxon>Burkholderiaceae</taxon>
        <taxon>Paraburkholderia</taxon>
    </lineage>
</organism>
<keyword evidence="2" id="KW-1003">Cell membrane</keyword>
<feature type="transmembrane region" description="Helical" evidence="6">
    <location>
        <begin position="147"/>
        <end position="166"/>
    </location>
</feature>
<feature type="domain" description="Major facilitator superfamily (MFS) profile" evidence="7">
    <location>
        <begin position="1"/>
        <end position="398"/>
    </location>
</feature>
<evidence type="ECO:0000256" key="6">
    <source>
        <dbReference type="SAM" id="Phobius"/>
    </source>
</evidence>
<dbReference type="InterPro" id="IPR036259">
    <property type="entry name" value="MFS_trans_sf"/>
</dbReference>
<dbReference type="InterPro" id="IPR020846">
    <property type="entry name" value="MFS_dom"/>
</dbReference>
<proteinExistence type="predicted"/>
<feature type="transmembrane region" description="Helical" evidence="6">
    <location>
        <begin position="216"/>
        <end position="241"/>
    </location>
</feature>
<comment type="subcellular location">
    <subcellularLocation>
        <location evidence="1">Cell membrane</location>
        <topology evidence="1">Multi-pass membrane protein</topology>
    </subcellularLocation>
</comment>
<keyword evidence="3 6" id="KW-0812">Transmembrane</keyword>
<accession>A0A2I8F519</accession>
<dbReference type="PROSITE" id="PS50850">
    <property type="entry name" value="MFS"/>
    <property type="match status" value="1"/>
</dbReference>
<reference evidence="8 9" key="1">
    <citation type="submission" date="2018-01" db="EMBL/GenBank/DDBJ databases">
        <title>Species boundaries and ecological features among Paraburkholderia terrae DSMZ17804T, P. hospita DSMZ17164T and P. caribensis DSMZ13236T.</title>
        <authorList>
            <person name="Pratama A.A."/>
        </authorList>
    </citation>
    <scope>NUCLEOTIDE SEQUENCE [LARGE SCALE GENOMIC DNA]</scope>
    <source>
        <strain evidence="8 9">DSM 17804</strain>
    </source>
</reference>
<evidence type="ECO:0000256" key="4">
    <source>
        <dbReference type="ARBA" id="ARBA00022989"/>
    </source>
</evidence>
<evidence type="ECO:0000256" key="5">
    <source>
        <dbReference type="ARBA" id="ARBA00023136"/>
    </source>
</evidence>
<name>A0A2I8F519_9BURK</name>
<feature type="transmembrane region" description="Helical" evidence="6">
    <location>
        <begin position="89"/>
        <end position="109"/>
    </location>
</feature>
<feature type="transmembrane region" description="Helical" evidence="6">
    <location>
        <begin position="348"/>
        <end position="371"/>
    </location>
</feature>
<dbReference type="AlphaFoldDB" id="A0A2I8F519"/>
<gene>
    <name evidence="8" type="ORF">C2L65_44365</name>
</gene>
<dbReference type="SUPFAM" id="SSF103473">
    <property type="entry name" value="MFS general substrate transporter"/>
    <property type="match status" value="1"/>
</dbReference>
<evidence type="ECO:0000256" key="1">
    <source>
        <dbReference type="ARBA" id="ARBA00004651"/>
    </source>
</evidence>
<feature type="transmembrane region" description="Helical" evidence="6">
    <location>
        <begin position="288"/>
        <end position="305"/>
    </location>
</feature>
<feature type="transmembrane region" description="Helical" evidence="6">
    <location>
        <begin position="115"/>
        <end position="135"/>
    </location>
</feature>
<dbReference type="Pfam" id="PF07690">
    <property type="entry name" value="MFS_1"/>
    <property type="match status" value="1"/>
</dbReference>
<feature type="transmembrane region" description="Helical" evidence="6">
    <location>
        <begin position="377"/>
        <end position="397"/>
    </location>
</feature>
<dbReference type="CDD" id="cd17324">
    <property type="entry name" value="MFS_NepI_like"/>
    <property type="match status" value="1"/>
</dbReference>
<keyword evidence="4 6" id="KW-1133">Transmembrane helix</keyword>
<feature type="transmembrane region" description="Helical" evidence="6">
    <location>
        <begin position="253"/>
        <end position="276"/>
    </location>
</feature>
<dbReference type="GO" id="GO:0022857">
    <property type="term" value="F:transmembrane transporter activity"/>
    <property type="evidence" value="ECO:0007669"/>
    <property type="project" value="InterPro"/>
</dbReference>
<dbReference type="InterPro" id="IPR050189">
    <property type="entry name" value="MFS_Efflux_Transporters"/>
</dbReference>
<evidence type="ECO:0000313" key="9">
    <source>
        <dbReference type="Proteomes" id="UP000243502"/>
    </source>
</evidence>
<dbReference type="OrthoDB" id="9814303at2"/>
<feature type="transmembrane region" description="Helical" evidence="6">
    <location>
        <begin position="178"/>
        <end position="196"/>
    </location>
</feature>
<evidence type="ECO:0000256" key="3">
    <source>
        <dbReference type="ARBA" id="ARBA00022692"/>
    </source>
</evidence>
<protein>
    <submittedName>
        <fullName evidence="8">MFS transporter</fullName>
    </submittedName>
</protein>
<sequence>MRKDPGEPTRSSFGNTDAVCRSTQWPLYICCFGSMASMRMCDSMLPALAGEFAVPADRASQAISLFAVAYGVFQLCSGPLGDRFGKMRVIALSAAACALGNIGVCVAGSLNELLAARLCSGAAAAGIVPLTMAWIGDHGPDGERQVALARLLGATVLGMIAGQWGGGALASALGWRSSFMSIGAVFALGSLMVRSVSLRFPRDTPAKQQAFVRQTIGILGVSWVRLVLLVTFVEGMFAYSALAFMPTYLNTSFALPASEAGLIAASYGMGGLIFSLSSKRVIRRLMDVRLARVGGLLLAIALVTLAASPFWWLSVPACALAGFGFYAFHNVLQNHAAQMAPQARGTAVSLFSCVLFLGQSFGIALGAWSIGHASVRILFAVCALGLLVLAVVFAHLVKARHAPQMPGVLE</sequence>
<dbReference type="KEGG" id="pter:C2L65_44365"/>
<dbReference type="PANTHER" id="PTHR43124:SF3">
    <property type="entry name" value="CHLORAMPHENICOL EFFLUX PUMP RV0191"/>
    <property type="match status" value="1"/>
</dbReference>
<dbReference type="InterPro" id="IPR011701">
    <property type="entry name" value="MFS"/>
</dbReference>
<evidence type="ECO:0000313" key="8">
    <source>
        <dbReference type="EMBL" id="AUT66641.1"/>
    </source>
</evidence>
<dbReference type="EMBL" id="CP026114">
    <property type="protein sequence ID" value="AUT66641.1"/>
    <property type="molecule type" value="Genomic_DNA"/>
</dbReference>
<dbReference type="Proteomes" id="UP000243502">
    <property type="component" value="Chromosome 4"/>
</dbReference>
<dbReference type="PANTHER" id="PTHR43124">
    <property type="entry name" value="PURINE EFFLUX PUMP PBUE"/>
    <property type="match status" value="1"/>
</dbReference>
<dbReference type="GO" id="GO:0005886">
    <property type="term" value="C:plasma membrane"/>
    <property type="evidence" value="ECO:0007669"/>
    <property type="project" value="UniProtKB-SubCell"/>
</dbReference>
<dbReference type="Gene3D" id="1.20.1250.20">
    <property type="entry name" value="MFS general substrate transporter like domains"/>
    <property type="match status" value="1"/>
</dbReference>
<evidence type="ECO:0000256" key="2">
    <source>
        <dbReference type="ARBA" id="ARBA00022475"/>
    </source>
</evidence>
<evidence type="ECO:0000259" key="7">
    <source>
        <dbReference type="PROSITE" id="PS50850"/>
    </source>
</evidence>
<feature type="transmembrane region" description="Helical" evidence="6">
    <location>
        <begin position="311"/>
        <end position="328"/>
    </location>
</feature>